<evidence type="ECO:0000256" key="5">
    <source>
        <dbReference type="SAM" id="Phobius"/>
    </source>
</evidence>
<feature type="coiled-coil region" evidence="4">
    <location>
        <begin position="302"/>
        <end position="334"/>
    </location>
</feature>
<dbReference type="SUPFAM" id="SSF58104">
    <property type="entry name" value="Methyl-accepting chemotaxis protein (MCP) signaling domain"/>
    <property type="match status" value="1"/>
</dbReference>
<name>A0A6I4UVS9_9SPHN</name>
<evidence type="ECO:0000259" key="6">
    <source>
        <dbReference type="PROSITE" id="PS50111"/>
    </source>
</evidence>
<evidence type="ECO:0000256" key="2">
    <source>
        <dbReference type="ARBA" id="ARBA00029447"/>
    </source>
</evidence>
<dbReference type="Proteomes" id="UP000469159">
    <property type="component" value="Unassembled WGS sequence"/>
</dbReference>
<evidence type="ECO:0000256" key="4">
    <source>
        <dbReference type="SAM" id="Coils"/>
    </source>
</evidence>
<evidence type="ECO:0000256" key="3">
    <source>
        <dbReference type="PROSITE-ProRule" id="PRU00284"/>
    </source>
</evidence>
<protein>
    <submittedName>
        <fullName evidence="8">HAMP domain-containing protein</fullName>
    </submittedName>
</protein>
<dbReference type="GO" id="GO:0016020">
    <property type="term" value="C:membrane"/>
    <property type="evidence" value="ECO:0007669"/>
    <property type="project" value="InterPro"/>
</dbReference>
<dbReference type="CDD" id="cd06225">
    <property type="entry name" value="HAMP"/>
    <property type="match status" value="1"/>
</dbReference>
<dbReference type="GO" id="GO:0007165">
    <property type="term" value="P:signal transduction"/>
    <property type="evidence" value="ECO:0007669"/>
    <property type="project" value="UniProtKB-KW"/>
</dbReference>
<dbReference type="EMBL" id="WTYK01000009">
    <property type="protein sequence ID" value="MXP42676.1"/>
    <property type="molecule type" value="Genomic_DNA"/>
</dbReference>
<feature type="coiled-coil region" evidence="4">
    <location>
        <begin position="119"/>
        <end position="146"/>
    </location>
</feature>
<keyword evidence="1 3" id="KW-0807">Transducer</keyword>
<dbReference type="Gene3D" id="1.10.287.950">
    <property type="entry name" value="Methyl-accepting chemotaxis protein"/>
    <property type="match status" value="1"/>
</dbReference>
<dbReference type="InterPro" id="IPR003660">
    <property type="entry name" value="HAMP_dom"/>
</dbReference>
<dbReference type="Gene3D" id="6.10.340.10">
    <property type="match status" value="1"/>
</dbReference>
<evidence type="ECO:0000256" key="1">
    <source>
        <dbReference type="ARBA" id="ARBA00023224"/>
    </source>
</evidence>
<evidence type="ECO:0000313" key="9">
    <source>
        <dbReference type="Proteomes" id="UP000469159"/>
    </source>
</evidence>
<dbReference type="InterPro" id="IPR004089">
    <property type="entry name" value="MCPsignal_dom"/>
</dbReference>
<dbReference type="Pfam" id="PF00015">
    <property type="entry name" value="MCPsignal"/>
    <property type="match status" value="1"/>
</dbReference>
<organism evidence="8 9">
    <name type="scientific">Croceibacterium soli</name>
    <dbReference type="NCBI Taxonomy" id="1739690"/>
    <lineage>
        <taxon>Bacteria</taxon>
        <taxon>Pseudomonadati</taxon>
        <taxon>Pseudomonadota</taxon>
        <taxon>Alphaproteobacteria</taxon>
        <taxon>Sphingomonadales</taxon>
        <taxon>Erythrobacteraceae</taxon>
        <taxon>Croceibacterium</taxon>
    </lineage>
</organism>
<feature type="domain" description="HAMP" evidence="7">
    <location>
        <begin position="248"/>
        <end position="301"/>
    </location>
</feature>
<gene>
    <name evidence="8" type="ORF">GRI75_13605</name>
</gene>
<dbReference type="SMART" id="SM00304">
    <property type="entry name" value="HAMP"/>
    <property type="match status" value="1"/>
</dbReference>
<dbReference type="OrthoDB" id="8482111at2"/>
<feature type="domain" description="Methyl-accepting transducer" evidence="6">
    <location>
        <begin position="335"/>
        <end position="578"/>
    </location>
</feature>
<keyword evidence="5" id="KW-0472">Membrane</keyword>
<dbReference type="PANTHER" id="PTHR32089:SF112">
    <property type="entry name" value="LYSOZYME-LIKE PROTEIN-RELATED"/>
    <property type="match status" value="1"/>
</dbReference>
<dbReference type="SMART" id="SM00283">
    <property type="entry name" value="MA"/>
    <property type="match status" value="1"/>
</dbReference>
<dbReference type="PROSITE" id="PS50885">
    <property type="entry name" value="HAMP"/>
    <property type="match status" value="1"/>
</dbReference>
<sequence>MNELSTLPEGAGSSRLRELVMIPPPPAAAKSWGGRLVAPLRRARHSIAARINLAAAGMTLLLVMLGIVIASATMHLGARTEQSRILREAALASAELTGSIGETRYHASRYAATGEAREIEAAGDTLAGAKDKLAEARDSSANVDRQAREAMEWLQVQVEGFDQELTALQGSIGAYGPSESGNALAGAIDISGEQLARQARGVQGDLMAASARADAEFAGETRRMVMTVAGLLLGCVLLTIAGARFVSRTTAGPVREITAAMSGLARGDRGVTIPGTDRQDEIGEMAQALAVFRKAADDLAHLQRMAAEAARDELARQEAEQARHAELMRQLAQRFERTVGEVVGSVAAASEQLQTTAGAMAAAAAQSATVSADVSRVMADTTSGTTAAATAGDQFALAIGEISREVANSATRAQQARRSSQVADERMASLVSTARQAEQIVTMIDDIAEQTNVLALNASIEAARGGDAGRGFGVVAGEVKNLARQTSAATRTVVEQIQAMQGSTEESVAALRQVGEWVREMETSAIAIAQSVDQQTTAGQELARNLALAAGGADEIDRNVGQLSDMAQVIGTAAAQVLQSANELHRQAGILQRQAQAFLGSVRTA</sequence>
<accession>A0A6I4UVS9</accession>
<keyword evidence="5" id="KW-1133">Transmembrane helix</keyword>
<evidence type="ECO:0000259" key="7">
    <source>
        <dbReference type="PROSITE" id="PS50885"/>
    </source>
</evidence>
<keyword evidence="5" id="KW-0812">Transmembrane</keyword>
<comment type="caution">
    <text evidence="8">The sequence shown here is derived from an EMBL/GenBank/DDBJ whole genome shotgun (WGS) entry which is preliminary data.</text>
</comment>
<reference evidence="8 9" key="1">
    <citation type="submission" date="2019-12" db="EMBL/GenBank/DDBJ databases">
        <title>Genomic-based taxomic classification of the family Erythrobacteraceae.</title>
        <authorList>
            <person name="Xu L."/>
        </authorList>
    </citation>
    <scope>NUCLEOTIDE SEQUENCE [LARGE SCALE GENOMIC DNA]</scope>
    <source>
        <strain evidence="8 9">MCCC 1K02066</strain>
    </source>
</reference>
<proteinExistence type="inferred from homology"/>
<dbReference type="PANTHER" id="PTHR32089">
    <property type="entry name" value="METHYL-ACCEPTING CHEMOTAXIS PROTEIN MCPB"/>
    <property type="match status" value="1"/>
</dbReference>
<feature type="transmembrane region" description="Helical" evidence="5">
    <location>
        <begin position="53"/>
        <end position="77"/>
    </location>
</feature>
<dbReference type="PROSITE" id="PS50111">
    <property type="entry name" value="CHEMOTAXIS_TRANSDUC_2"/>
    <property type="match status" value="1"/>
</dbReference>
<dbReference type="AlphaFoldDB" id="A0A6I4UVS9"/>
<evidence type="ECO:0000313" key="8">
    <source>
        <dbReference type="EMBL" id="MXP42676.1"/>
    </source>
</evidence>
<keyword evidence="4" id="KW-0175">Coiled coil</keyword>
<dbReference type="Pfam" id="PF00672">
    <property type="entry name" value="HAMP"/>
    <property type="match status" value="1"/>
</dbReference>
<keyword evidence="9" id="KW-1185">Reference proteome</keyword>
<dbReference type="RefSeq" id="WP_160747533.1">
    <property type="nucleotide sequence ID" value="NZ_WTYK01000009.1"/>
</dbReference>
<comment type="similarity">
    <text evidence="2">Belongs to the methyl-accepting chemotaxis (MCP) protein family.</text>
</comment>